<keyword evidence="2" id="KW-0378">Hydrolase</keyword>
<dbReference type="AlphaFoldDB" id="A0A084W8H7"/>
<keyword evidence="2" id="KW-0547">Nucleotide-binding</keyword>
<dbReference type="Proteomes" id="UP000030765">
    <property type="component" value="Unassembled WGS sequence"/>
</dbReference>
<accession>A0A084W8H7</accession>
<evidence type="ECO:0000313" key="3">
    <source>
        <dbReference type="EnsemblMetazoa" id="ASIC014513-PA"/>
    </source>
</evidence>
<feature type="compositionally biased region" description="Basic residues" evidence="1">
    <location>
        <begin position="1"/>
        <end position="12"/>
    </location>
</feature>
<dbReference type="EMBL" id="KE525318">
    <property type="protein sequence ID" value="KFB46521.1"/>
    <property type="molecule type" value="Genomic_DNA"/>
</dbReference>
<sequence length="139" mass="15504">MQMHRIRIRSPHRPGSVPRNGLILIPPANNRLDRRRATSAIVCSSMLLDVAPCVLLSPVSLCRIRLSEAVSVAVRPKTRRTRILGDPYGGNRKRRFAPVFRMRSHVPHSGDTETDDRGAQSPIAQWCSRAAFQQKSGSV</sequence>
<dbReference type="EMBL" id="ATLV01021436">
    <property type="status" value="NOT_ANNOTATED_CDS"/>
    <property type="molecule type" value="Genomic_DNA"/>
</dbReference>
<feature type="compositionally biased region" description="Basic and acidic residues" evidence="1">
    <location>
        <begin position="108"/>
        <end position="118"/>
    </location>
</feature>
<dbReference type="VEuPathDB" id="VectorBase:ASIC014513"/>
<evidence type="ECO:0000313" key="4">
    <source>
        <dbReference type="Proteomes" id="UP000030765"/>
    </source>
</evidence>
<gene>
    <name evidence="2" type="ORF">ZHAS_00014513</name>
</gene>
<evidence type="ECO:0000256" key="1">
    <source>
        <dbReference type="SAM" id="MobiDB-lite"/>
    </source>
</evidence>
<evidence type="ECO:0000313" key="2">
    <source>
        <dbReference type="EMBL" id="KFB46521.1"/>
    </source>
</evidence>
<keyword evidence="2" id="KW-0067">ATP-binding</keyword>
<feature type="region of interest" description="Disordered" evidence="1">
    <location>
        <begin position="1"/>
        <end position="21"/>
    </location>
</feature>
<reference evidence="3" key="2">
    <citation type="submission" date="2020-05" db="UniProtKB">
        <authorList>
            <consortium name="EnsemblMetazoa"/>
        </authorList>
    </citation>
    <scope>IDENTIFICATION</scope>
</reference>
<proteinExistence type="predicted"/>
<keyword evidence="4" id="KW-1185">Reference proteome</keyword>
<organism evidence="2">
    <name type="scientific">Anopheles sinensis</name>
    <name type="common">Mosquito</name>
    <dbReference type="NCBI Taxonomy" id="74873"/>
    <lineage>
        <taxon>Eukaryota</taxon>
        <taxon>Metazoa</taxon>
        <taxon>Ecdysozoa</taxon>
        <taxon>Arthropoda</taxon>
        <taxon>Hexapoda</taxon>
        <taxon>Insecta</taxon>
        <taxon>Pterygota</taxon>
        <taxon>Neoptera</taxon>
        <taxon>Endopterygota</taxon>
        <taxon>Diptera</taxon>
        <taxon>Nematocera</taxon>
        <taxon>Culicoidea</taxon>
        <taxon>Culicidae</taxon>
        <taxon>Anophelinae</taxon>
        <taxon>Anopheles</taxon>
    </lineage>
</organism>
<protein>
    <submittedName>
        <fullName evidence="2 3">ATP-dependent RNA helicase, putative</fullName>
    </submittedName>
</protein>
<name>A0A084W8H7_ANOSI</name>
<feature type="region of interest" description="Disordered" evidence="1">
    <location>
        <begin position="99"/>
        <end position="120"/>
    </location>
</feature>
<keyword evidence="2" id="KW-0347">Helicase</keyword>
<dbReference type="EnsemblMetazoa" id="ASIC014513-RA">
    <property type="protein sequence ID" value="ASIC014513-PA"/>
    <property type="gene ID" value="ASIC014513"/>
</dbReference>
<dbReference type="GO" id="GO:0004386">
    <property type="term" value="F:helicase activity"/>
    <property type="evidence" value="ECO:0007669"/>
    <property type="project" value="UniProtKB-KW"/>
</dbReference>
<reference evidence="2 4" key="1">
    <citation type="journal article" date="2014" name="BMC Genomics">
        <title>Genome sequence of Anopheles sinensis provides insight into genetics basis of mosquito competence for malaria parasites.</title>
        <authorList>
            <person name="Zhou D."/>
            <person name="Zhang D."/>
            <person name="Ding G."/>
            <person name="Shi L."/>
            <person name="Hou Q."/>
            <person name="Ye Y."/>
            <person name="Xu Y."/>
            <person name="Zhou H."/>
            <person name="Xiong C."/>
            <person name="Li S."/>
            <person name="Yu J."/>
            <person name="Hong S."/>
            <person name="Yu X."/>
            <person name="Zou P."/>
            <person name="Chen C."/>
            <person name="Chang X."/>
            <person name="Wang W."/>
            <person name="Lv Y."/>
            <person name="Sun Y."/>
            <person name="Ma L."/>
            <person name="Shen B."/>
            <person name="Zhu C."/>
        </authorList>
    </citation>
    <scope>NUCLEOTIDE SEQUENCE [LARGE SCALE GENOMIC DNA]</scope>
</reference>